<keyword evidence="5" id="KW-0326">Glycosidase</keyword>
<feature type="signal peptide" evidence="7">
    <location>
        <begin position="1"/>
        <end position="26"/>
    </location>
</feature>
<proteinExistence type="inferred from homology"/>
<dbReference type="PANTHER" id="PTHR11407">
    <property type="entry name" value="LYSOZYME C"/>
    <property type="match status" value="1"/>
</dbReference>
<keyword evidence="3" id="KW-0929">Antimicrobial</keyword>
<evidence type="ECO:0000256" key="1">
    <source>
        <dbReference type="ARBA" id="ARBA00000632"/>
    </source>
</evidence>
<sequence length="144" mass="16884">MDMRKVQMTFFATIVLTLLLAYDVEPLVFTKCGLTRYLLNNGFDRSLIGNWICLVESESSKNTSRITEKADRSKSLGLFQINDKLWCKWKTPGGRCEMKCETFIDDDIQDDSMCAKKVQKEMGFRYWEGWMRSCYRRHLPIPPC</sequence>
<comment type="caution">
    <text evidence="9">The sequence shown here is derived from an EMBL/GenBank/DDBJ whole genome shotgun (WGS) entry which is preliminary data.</text>
</comment>
<evidence type="ECO:0000256" key="4">
    <source>
        <dbReference type="ARBA" id="ARBA00023157"/>
    </source>
</evidence>
<dbReference type="EMBL" id="JBDJPC010000006">
    <property type="protein sequence ID" value="KAL1497524.1"/>
    <property type="molecule type" value="Genomic_DNA"/>
</dbReference>
<keyword evidence="5" id="KW-0378">Hydrolase</keyword>
<evidence type="ECO:0000256" key="3">
    <source>
        <dbReference type="ARBA" id="ARBA00022638"/>
    </source>
</evidence>
<dbReference type="InterPro" id="IPR019799">
    <property type="entry name" value="Glyco_hydro_22_CS"/>
</dbReference>
<dbReference type="EC" id="3.2.1.17" evidence="2"/>
<dbReference type="CDD" id="cd16899">
    <property type="entry name" value="LYZ_C_invert"/>
    <property type="match status" value="1"/>
</dbReference>
<dbReference type="GO" id="GO:0042742">
    <property type="term" value="P:defense response to bacterium"/>
    <property type="evidence" value="ECO:0007669"/>
    <property type="project" value="UniProtKB-KW"/>
</dbReference>
<gene>
    <name evidence="9" type="ORF">ABEB36_008468</name>
</gene>
<protein>
    <recommendedName>
        <fullName evidence="2">lysozyme</fullName>
        <ecNumber evidence="2">3.2.1.17</ecNumber>
    </recommendedName>
</protein>
<evidence type="ECO:0000313" key="9">
    <source>
        <dbReference type="EMBL" id="KAL1497524.1"/>
    </source>
</evidence>
<dbReference type="AlphaFoldDB" id="A0ABD1EM00"/>
<dbReference type="SUPFAM" id="SSF53955">
    <property type="entry name" value="Lysozyme-like"/>
    <property type="match status" value="1"/>
</dbReference>
<feature type="domain" description="Glycosyl hydrolases family 22 (GH22)" evidence="8">
    <location>
        <begin position="96"/>
        <end position="114"/>
    </location>
</feature>
<evidence type="ECO:0000256" key="7">
    <source>
        <dbReference type="SAM" id="SignalP"/>
    </source>
</evidence>
<dbReference type="PROSITE" id="PS51348">
    <property type="entry name" value="GLYCOSYL_HYDROL_F22_2"/>
    <property type="match status" value="1"/>
</dbReference>
<dbReference type="PANTHER" id="PTHR11407:SF63">
    <property type="entry name" value="LYSOZYME C"/>
    <property type="match status" value="1"/>
</dbReference>
<evidence type="ECO:0000256" key="6">
    <source>
        <dbReference type="RuleBase" id="RU004440"/>
    </source>
</evidence>
<dbReference type="GO" id="GO:0003796">
    <property type="term" value="F:lysozyme activity"/>
    <property type="evidence" value="ECO:0007669"/>
    <property type="project" value="UniProtKB-EC"/>
</dbReference>
<dbReference type="Pfam" id="PF00062">
    <property type="entry name" value="Lys"/>
    <property type="match status" value="1"/>
</dbReference>
<dbReference type="PROSITE" id="PS00128">
    <property type="entry name" value="GLYCOSYL_HYDROL_F22_1"/>
    <property type="match status" value="1"/>
</dbReference>
<comment type="similarity">
    <text evidence="6">Belongs to the glycosyl hydrolase 22 family.</text>
</comment>
<keyword evidence="7" id="KW-0732">Signal</keyword>
<dbReference type="PRINTS" id="PR00135">
    <property type="entry name" value="LYZLACT"/>
</dbReference>
<evidence type="ECO:0000256" key="2">
    <source>
        <dbReference type="ARBA" id="ARBA00012732"/>
    </source>
</evidence>
<keyword evidence="4" id="KW-1015">Disulfide bond</keyword>
<keyword evidence="10" id="KW-1185">Reference proteome</keyword>
<evidence type="ECO:0000313" key="10">
    <source>
        <dbReference type="Proteomes" id="UP001566132"/>
    </source>
</evidence>
<accession>A0ABD1EM00</accession>
<dbReference type="InterPro" id="IPR001916">
    <property type="entry name" value="Glyco_hydro_22"/>
</dbReference>
<dbReference type="SMART" id="SM00263">
    <property type="entry name" value="LYZ1"/>
    <property type="match status" value="1"/>
</dbReference>
<name>A0ABD1EM00_HYPHA</name>
<feature type="chain" id="PRO_5044874505" description="lysozyme" evidence="7">
    <location>
        <begin position="27"/>
        <end position="144"/>
    </location>
</feature>
<dbReference type="GO" id="GO:0031640">
    <property type="term" value="P:killing of cells of another organism"/>
    <property type="evidence" value="ECO:0007669"/>
    <property type="project" value="UniProtKB-KW"/>
</dbReference>
<comment type="catalytic activity">
    <reaction evidence="1">
        <text>Hydrolysis of (1-&gt;4)-beta-linkages between N-acetylmuramic acid and N-acetyl-D-glucosamine residues in a peptidoglycan and between N-acetyl-D-glucosamine residues in chitodextrins.</text>
        <dbReference type="EC" id="3.2.1.17"/>
    </reaction>
</comment>
<reference evidence="9 10" key="1">
    <citation type="submission" date="2024-05" db="EMBL/GenBank/DDBJ databases">
        <title>Genetic variation in Jamaican populations of the coffee berry borer (Hypothenemus hampei).</title>
        <authorList>
            <person name="Errbii M."/>
            <person name="Myrie A."/>
        </authorList>
    </citation>
    <scope>NUCLEOTIDE SEQUENCE [LARGE SCALE GENOMIC DNA]</scope>
    <source>
        <strain evidence="9">JA-Hopewell-2020-01-JO</strain>
        <tissue evidence="9">Whole body</tissue>
    </source>
</reference>
<evidence type="ECO:0000259" key="8">
    <source>
        <dbReference type="PROSITE" id="PS00128"/>
    </source>
</evidence>
<keyword evidence="3" id="KW-0081">Bacteriolytic enzyme</keyword>
<dbReference type="InterPro" id="IPR023346">
    <property type="entry name" value="Lysozyme-like_dom_sf"/>
</dbReference>
<dbReference type="Proteomes" id="UP001566132">
    <property type="component" value="Unassembled WGS sequence"/>
</dbReference>
<organism evidence="9 10">
    <name type="scientific">Hypothenemus hampei</name>
    <name type="common">Coffee berry borer</name>
    <dbReference type="NCBI Taxonomy" id="57062"/>
    <lineage>
        <taxon>Eukaryota</taxon>
        <taxon>Metazoa</taxon>
        <taxon>Ecdysozoa</taxon>
        <taxon>Arthropoda</taxon>
        <taxon>Hexapoda</taxon>
        <taxon>Insecta</taxon>
        <taxon>Pterygota</taxon>
        <taxon>Neoptera</taxon>
        <taxon>Endopterygota</taxon>
        <taxon>Coleoptera</taxon>
        <taxon>Polyphaga</taxon>
        <taxon>Cucujiformia</taxon>
        <taxon>Curculionidae</taxon>
        <taxon>Scolytinae</taxon>
        <taxon>Hypothenemus</taxon>
    </lineage>
</organism>
<dbReference type="Gene3D" id="1.10.530.10">
    <property type="match status" value="1"/>
</dbReference>
<evidence type="ECO:0000256" key="5">
    <source>
        <dbReference type="ARBA" id="ARBA00023295"/>
    </source>
</evidence>